<keyword evidence="6" id="KW-1185">Reference proteome</keyword>
<dbReference type="EMBL" id="LSGP01000026">
    <property type="protein sequence ID" value="KYZ74919.1"/>
    <property type="molecule type" value="Genomic_DNA"/>
</dbReference>
<evidence type="ECO:0000313" key="6">
    <source>
        <dbReference type="Proteomes" id="UP000076268"/>
    </source>
</evidence>
<dbReference type="AlphaFoldDB" id="A0A154BLS1"/>
<dbReference type="PRINTS" id="PR00411">
    <property type="entry name" value="PNDRDTASEI"/>
</dbReference>
<comment type="cofactor">
    <cofactor evidence="1">
        <name>FAD</name>
        <dbReference type="ChEBI" id="CHEBI:57692"/>
    </cofactor>
</comment>
<accession>A0A154BLS1</accession>
<proteinExistence type="predicted"/>
<name>A0A154BLS1_ANASB</name>
<dbReference type="RefSeq" id="WP_066245387.1">
    <property type="nucleotide sequence ID" value="NZ_LSGP01000026.1"/>
</dbReference>
<dbReference type="GO" id="GO:0016491">
    <property type="term" value="F:oxidoreductase activity"/>
    <property type="evidence" value="ECO:0007669"/>
    <property type="project" value="InterPro"/>
</dbReference>
<dbReference type="InterPro" id="IPR016156">
    <property type="entry name" value="FAD/NAD-linked_Rdtase_dimer_sf"/>
</dbReference>
<dbReference type="PRINTS" id="PR00368">
    <property type="entry name" value="FADPNR"/>
</dbReference>
<evidence type="ECO:0000256" key="2">
    <source>
        <dbReference type="ARBA" id="ARBA00022630"/>
    </source>
</evidence>
<keyword evidence="2" id="KW-0285">Flavoprotein</keyword>
<keyword evidence="3" id="KW-0274">FAD</keyword>
<protein>
    <recommendedName>
        <fullName evidence="4">FAD/NAD(P)-binding domain-containing protein</fullName>
    </recommendedName>
</protein>
<evidence type="ECO:0000313" key="5">
    <source>
        <dbReference type="EMBL" id="KYZ74919.1"/>
    </source>
</evidence>
<evidence type="ECO:0000259" key="4">
    <source>
        <dbReference type="Pfam" id="PF07992"/>
    </source>
</evidence>
<dbReference type="InterPro" id="IPR023753">
    <property type="entry name" value="FAD/NAD-binding_dom"/>
</dbReference>
<dbReference type="InterPro" id="IPR036188">
    <property type="entry name" value="FAD/NAD-bd_sf"/>
</dbReference>
<dbReference type="PANTHER" id="PTHR43429:SF3">
    <property type="entry name" value="NITRITE REDUCTASE [NAD(P)H]"/>
    <property type="match status" value="1"/>
</dbReference>
<feature type="domain" description="FAD/NAD(P)-binding" evidence="4">
    <location>
        <begin position="2"/>
        <end position="298"/>
    </location>
</feature>
<dbReference type="STRING" id="1794912.AXX12_15165"/>
<dbReference type="Pfam" id="PF07992">
    <property type="entry name" value="Pyr_redox_2"/>
    <property type="match status" value="1"/>
</dbReference>
<organism evidence="5 6">
    <name type="scientific">Anaerosporomusa subterranea</name>
    <dbReference type="NCBI Taxonomy" id="1794912"/>
    <lineage>
        <taxon>Bacteria</taxon>
        <taxon>Bacillati</taxon>
        <taxon>Bacillota</taxon>
        <taxon>Negativicutes</taxon>
        <taxon>Acetonemataceae</taxon>
        <taxon>Anaerosporomusa</taxon>
    </lineage>
</organism>
<dbReference type="SUPFAM" id="SSF51905">
    <property type="entry name" value="FAD/NAD(P)-binding domain"/>
    <property type="match status" value="2"/>
</dbReference>
<dbReference type="Proteomes" id="UP000076268">
    <property type="component" value="Unassembled WGS sequence"/>
</dbReference>
<sequence length="405" mass="42971">MYIIIGQGAAGAAAANELRHLNPAVPITVVTEEVDYFYSRIDLPDIIAGKYDESDSVLQSAEQFNSARITCKMGQRVVSIDPKHKDIELASGERIAYNKLLLATGSTPVIPPVEGANATGIHAVWTLQQARNIIAAANSAKSAVVVGAGLIGMKTALALAVRGLSVTVVEKLPRILPRQLDELASGLIATQVQEKGVKLALGTSVERIEQTPDGKVCGIRVDGQNLACDLVIMAVGVRANVELARTAGINVERGIVVNEFMQTSEESIFAAGDVAEVVDTLSGLPVVPAIWPEAVEQGLIAARNMAGVKAIRIDGAALNSVEIAGMPIVSIGDIEGNANDDVITFHKGSCYRKVVMRDRVVRGVLCVGDIRHAGVLGNLVLRQTEVEYSERIAQPTFSFADFMAM</sequence>
<evidence type="ECO:0000256" key="3">
    <source>
        <dbReference type="ARBA" id="ARBA00022827"/>
    </source>
</evidence>
<dbReference type="InterPro" id="IPR050260">
    <property type="entry name" value="FAD-bd_OxRdtase"/>
</dbReference>
<dbReference type="PANTHER" id="PTHR43429">
    <property type="entry name" value="PYRIDINE NUCLEOTIDE-DISULFIDE OXIDOREDUCTASE DOMAIN-CONTAINING"/>
    <property type="match status" value="1"/>
</dbReference>
<reference evidence="5 6" key="1">
    <citation type="submission" date="2016-02" db="EMBL/GenBank/DDBJ databases">
        <title>Anaerosporomusa subterraneum gen. nov., sp. nov., a spore-forming obligate anaerobe isolated from saprolite.</title>
        <authorList>
            <person name="Choi J.K."/>
            <person name="Shah M."/>
            <person name="Yee N."/>
        </authorList>
    </citation>
    <scope>NUCLEOTIDE SEQUENCE [LARGE SCALE GENOMIC DNA]</scope>
    <source>
        <strain evidence="5 6">RU4</strain>
    </source>
</reference>
<comment type="caution">
    <text evidence="5">The sequence shown here is derived from an EMBL/GenBank/DDBJ whole genome shotgun (WGS) entry which is preliminary data.</text>
</comment>
<gene>
    <name evidence="5" type="ORF">AXX12_15165</name>
</gene>
<dbReference type="Gene3D" id="3.30.390.30">
    <property type="match status" value="1"/>
</dbReference>
<evidence type="ECO:0000256" key="1">
    <source>
        <dbReference type="ARBA" id="ARBA00001974"/>
    </source>
</evidence>
<dbReference type="Gene3D" id="3.50.50.60">
    <property type="entry name" value="FAD/NAD(P)-binding domain"/>
    <property type="match status" value="2"/>
</dbReference>